<accession>A0ABP8MGN3</accession>
<dbReference type="Gene3D" id="2.60.120.380">
    <property type="match status" value="2"/>
</dbReference>
<protein>
    <recommendedName>
        <fullName evidence="2">Cadherin domain-containing protein</fullName>
    </recommendedName>
</protein>
<name>A0ABP8MGN3_9BACT</name>
<feature type="domain" description="Cadherin" evidence="2">
    <location>
        <begin position="5195"/>
        <end position="5285"/>
    </location>
</feature>
<organism evidence="3 4">
    <name type="scientific">Novipirellula rosea</name>
    <dbReference type="NCBI Taxonomy" id="1031540"/>
    <lineage>
        <taxon>Bacteria</taxon>
        <taxon>Pseudomonadati</taxon>
        <taxon>Planctomycetota</taxon>
        <taxon>Planctomycetia</taxon>
        <taxon>Pirellulales</taxon>
        <taxon>Pirellulaceae</taxon>
        <taxon>Novipirellula</taxon>
    </lineage>
</organism>
<dbReference type="NCBIfam" id="NF012211">
    <property type="entry name" value="tand_rpt_95"/>
    <property type="match status" value="3"/>
</dbReference>
<comment type="caution">
    <text evidence="3">The sequence shown here is derived from an EMBL/GenBank/DDBJ whole genome shotgun (WGS) entry which is preliminary data.</text>
</comment>
<dbReference type="Pfam" id="PF00404">
    <property type="entry name" value="Dockerin_1"/>
    <property type="match status" value="1"/>
</dbReference>
<dbReference type="Pfam" id="PF20009">
    <property type="entry name" value="GEVED"/>
    <property type="match status" value="1"/>
</dbReference>
<dbReference type="Gene3D" id="2.60.40.3440">
    <property type="match status" value="2"/>
</dbReference>
<dbReference type="InterPro" id="IPR045474">
    <property type="entry name" value="GEVED"/>
</dbReference>
<dbReference type="InterPro" id="IPR006626">
    <property type="entry name" value="PbH1"/>
</dbReference>
<dbReference type="Proteomes" id="UP001500840">
    <property type="component" value="Unassembled WGS sequence"/>
</dbReference>
<dbReference type="Pfam" id="PF17963">
    <property type="entry name" value="Big_9"/>
    <property type="match status" value="4"/>
</dbReference>
<gene>
    <name evidence="3" type="ORF">GCM10023156_12450</name>
</gene>
<dbReference type="EMBL" id="BAABGA010000017">
    <property type="protein sequence ID" value="GAA4448800.1"/>
    <property type="molecule type" value="Genomic_DNA"/>
</dbReference>
<dbReference type="InterPro" id="IPR002126">
    <property type="entry name" value="Cadherin-like_dom"/>
</dbReference>
<dbReference type="InterPro" id="IPR002105">
    <property type="entry name" value="Dockerin_1_rpt"/>
</dbReference>
<proteinExistence type="predicted"/>
<evidence type="ECO:0000313" key="3">
    <source>
        <dbReference type="EMBL" id="GAA4448800.1"/>
    </source>
</evidence>
<evidence type="ECO:0000256" key="1">
    <source>
        <dbReference type="SAM" id="MobiDB-lite"/>
    </source>
</evidence>
<keyword evidence="4" id="KW-1185">Reference proteome</keyword>
<dbReference type="SUPFAM" id="SSF51126">
    <property type="entry name" value="Pectin lyase-like"/>
    <property type="match status" value="1"/>
</dbReference>
<feature type="region of interest" description="Disordered" evidence="1">
    <location>
        <begin position="1"/>
        <end position="20"/>
    </location>
</feature>
<reference evidence="4" key="1">
    <citation type="journal article" date="2019" name="Int. J. Syst. Evol. Microbiol.">
        <title>The Global Catalogue of Microorganisms (GCM) 10K type strain sequencing project: providing services to taxonomists for standard genome sequencing and annotation.</title>
        <authorList>
            <consortium name="The Broad Institute Genomics Platform"/>
            <consortium name="The Broad Institute Genome Sequencing Center for Infectious Disease"/>
            <person name="Wu L."/>
            <person name="Ma J."/>
        </authorList>
    </citation>
    <scope>NUCLEOTIDE SEQUENCE [LARGE SCALE GENOMIC DNA]</scope>
    <source>
        <strain evidence="4">JCM 17759</strain>
    </source>
</reference>
<dbReference type="PROSITE" id="PS50268">
    <property type="entry name" value="CADHERIN_2"/>
    <property type="match status" value="2"/>
</dbReference>
<dbReference type="Gene3D" id="2.60.40.2810">
    <property type="match status" value="1"/>
</dbReference>
<dbReference type="SMART" id="SM00710">
    <property type="entry name" value="PbH1"/>
    <property type="match status" value="9"/>
</dbReference>
<evidence type="ECO:0000259" key="2">
    <source>
        <dbReference type="PROSITE" id="PS50268"/>
    </source>
</evidence>
<evidence type="ECO:0000313" key="4">
    <source>
        <dbReference type="Proteomes" id="UP001500840"/>
    </source>
</evidence>
<feature type="region of interest" description="Disordered" evidence="1">
    <location>
        <begin position="2157"/>
        <end position="2176"/>
    </location>
</feature>
<feature type="domain" description="Cadherin" evidence="2">
    <location>
        <begin position="6452"/>
        <end position="6559"/>
    </location>
</feature>
<dbReference type="InterPro" id="IPR011050">
    <property type="entry name" value="Pectin_lyase_fold/virulence"/>
</dbReference>
<dbReference type="RefSeq" id="WP_345320417.1">
    <property type="nucleotide sequence ID" value="NZ_BAABGA010000017.1"/>
</dbReference>
<sequence>MTQRRNFRKSSPLSKKTSRRLHHETLERRELLAASLGASDTSPELIALAANSGELFDLEDNNVLKASPTELTFRFDGGQRLDPNTLSSIRFTAAGGDGSFSEGNEVSIVPGYLGFEDESGTRIVVARFAETLPDDQYLVQIAGFDDTNQGIVGLKNNLGELLVPPNPADPDRPFQDIRFEVEVGPRVVAVVPQPVEGVGAARTQLRDTVYVYFNNDPLSNPSAGPISTSTSSRSVVNPTFYQLVFSQRTVENTDDAVYKPSNVVYDPALNRAVLTFDADLSKLPNDASGNLGPISTKGAGSFRLRIGSGEALPSAPTSITSTSDAGDVFAGAMPLSVSFGNGTDSVVIDGGMIRSTTDIIPSWPGAGDVSGIRDNRRDSATVGRYDTNTGVDVYFYNFANRYGVDPQNNPLDNAITEAQKQRAREVLSLYADRLGVQFIESENRGLQIVTGDLRAIADSADTGGGDTPYSLYRVNDFDPTQGVLVLDAGENWFDGYGLSPDGRPAWFVEAVRGIGSLLGIGPAFHLPPGSGAGGSSPDEPNSLAFTDFYPNLPVEPDFLAQSDISVGQALHRPESNDVDFYSFSVTEDGRITAETFAQRLEDGSLLDTHLTLYRVVDAATQQYELVASNGDFYGNDSLIGLDIVLPVDNTGAKVPSTYVLGVSSVGNESYNGNVNGSGLGGRTEGSYQLRVTFVGERGATITDTNNSRLDGDADGKEGGNFNFWFRVANDTPTPAVDEPRVIFVSKDDGTAFNSGTLSSPLRTISDAFAKARPFDIVRLLPSGGGDGLIQTVGDNLAYEIGIHPSKGTLEDGADFKVPQGVTVMADAGAIFKLFKAKIGVGSESTDEDRSLAAFQVLGTPLPSNAAGDPLIQNAGTVYFTSYDDESLGVDTNVLNSTPAPGEWGGIEFRNDFDYSEGRGVWETEGIFLDYVSHATITYGGGSLTPNTPIVTPVAMYESRPTVIYNTITDSAEAAISADPNSFLETNFHAPTYQRVQAFTSDYDRVGPDLVGNVLSDNSINGLFVRVRTPAVGQLEPMTVSGRMDDKDIVHVISQVLVLQGEPGGPILLEDKPSVRSVTLSDATGGTLVPNTPYSYRLTYVTEEGNESLASLDTTTRPAGSGGAIVLNNLPAAPAEFAGRRLYRLDPVSGDYVFVTQLNRKTSSYTDRGATRGGLLPTHTIGNAALLPRFNARLSVDPGLVVKLQSARIEATFGADFYAEGTDGNRVIFTSRLDDSYGAGGTFDTNDDADLASSGVPTPGDWGGLVFRQGSTASLDFVEIAYGGGTTPIEGGFTEFNAVEILQSDVRIANSTLRRNASGFVSQSIRGGRGFNDDSTIFVRGAQPTIVDNVITDNLGAAISINPNALNFESVLDQGRSTGPINIVATDLDNQGPLVSGNELDGNMINGMRVRSEILTTESVWDDTDIVHVVEGEIDSLTHAYRGGLRLKSDPNQSLVVKFGTGATLVGGGRTLDINDRIGGTLQVIGSPGNPVVLTSLNDNTVGAGFTPDGVAQNDTLNTGSDVNTAAAGDWAGLEIQALANDRNVAYVLEQERAVPSAILQNASASIFSSELVGTLARHQYAGDENERLGFNIRGTLAANNDVDVYRFNATGGTEVFVDIDDTSFGLDTVVELIDVNGKVLVRSDNSFAESRNRSLVYIDPSFPAGSVNPLYRTGDGAVESPNALDAGFRVVLDGSTSQLNTYRIRVRSANAKSAGQYQLSLRLREADEVAGSTVQLADIRYATNAITLAGAPLHSPLTGDATDKLRNGAALFDPTPNSPNSGDEFIPEDAQNRLGFNFGQADPLGNLLSTDRGSLVVSGMIGNIPDINQLVRMEDVDVYQVDLQAQQIAPDVFDSENRFVTTTFDVDYADGLGRVNTSLSVYDSQGRLILHSRDSNIADDTGRPLKGDDATNLTGGSVGTLDAYIGPVELPEGRYYVAVSSAMAVPAALNQFFSPNAVNNDVRLMPINSVRRIADEAFDGTLTAFFDADFEEPFVDQFANYTADASVIESLFDKDSFVPYTLDDMRLFVNYDDGLTGSNRSTLVSFNPFTGVLERTIGDFGPATRDLAMRDDGELFAYSTAPPTGNSTNGNIGNLLNISSLDGAANSIGDDGLTFQRNNANVTDLENDDNAQFIVEAMTYPLPSAFLSSEFDGGVNNRSAPTDGESFFAVGSRDTSGRGEVPFGLRTNLLYEMQTNSGEALSNGSTNNNQDRTFTGTFPYSTTQGPASDEFELGVIDTGNINGLGGDGGTITGIGFVPNSSSNFYAVTNLGGVHLVNPFTTTAADSASPAAGYNSVIPTTFYGVVPIDPTHAASTGQTFPRFTGMTMGPQRIEGQAFQSTMFATTDDGWLYAFKIENNKIVPANVFFNGRSALALTTYTGISISDSPTGLAFSTLEASPWHQTSDRGNEFGHGTDRFVDNTRIHESGGDSLYYGFEINGNAANNTIERPDGDNLGTLAPGGSHGSVISRGFSLEGYSASDKPTLYFTYRMEVEGDDDYNPDANGRLQNDSFRVFGSGDDGKWVLLATNNNFRELPRADEYDYFNESGIPVQELFDDADAWRQARVDIAPLAGSKNVRLRFDFSTAGAMRAQYDSFELVATDGSRLRDHQEFSILDNSTAQTVFFENIIGKDIVLPAGSALKTGDSFSVQGPAVNGVPQLVTITFTDTAPAGPGEVLFNPSQTAAEVAAEVFKILPKSLQPYNEGAGRISLLAASAVTIFGDSPVAQSNPVQVEATATEVIVPDGSSVVANEQITFEGETTSTTIQLVTAAGTVTDPAVIEIVYSPTNTAVQIAERILAVLPTELDAVSRGDGTITFLAPVLPTLGTLTSGNTITTDVAINENRFAISLPDGDNLVDGEALDIVSPMGVTTRITFVKSPFASPGQVNFQDGESAQVISERLVRALPSGLSALLDYGNSGDVLVNATSVSSVTSAAAIGTASVAALNIGVPNGAGLIDGEVISINAPGNPTITFIQSTGTAPAGQVYFQPGDNATTIANRVAAALPNNVDKIVNGTLVTFYGATNASSNTAGSNINLGPRPAQEVRLPAGVSLTDGETLTLVASGVTTVITFNNSATAPGPLEVNYQTTDTAAQVASKLLAALPTSFNGLITFSDPTRVRLLATSATAGAVSSQITVATTVFNDTTVLNLGIADGINLVDGESITVFAGGRSARFTFIESGSGTTPGFGFTPIIFDDTDTAADLYGQIISILPVEMQAFVDINGNGINVARGGFPFAFISTGASSFTIATELVNETSVPITLPEGSQIVENETINILAKNDVLGTNRLTFKFVTAATATGASTEIVYDPAWSAAEVANAVLAALPLRLQGYLESNQQINLLNALSVTSSPGSAIVGFSTNRFNAIPVQLSADMDSSQVAQRLRISLAEGLGRLVTTDGSNNATADNFKLYGDDRIRIFNAQPVNTGPYGSSYYDRLGNFYDSPLPADEFGERRSSSVSNGAREVNSASNNVVEGIYIDDIIVGFAERGEMVMNAPNNNTTFVFNPETLPDSDPRAIQPERQNETLVGKYSLEIRTSDEYGVPEDYDPINLKLDVTSSSGRTFDTNDRLDDEAVTLIVQAGIDIVDGDTFVISDGIQRLTFEFNAITDTGPSSVTPGNVPVQYDASGRDPGLVARAVRNAINSSQVQNSFQLTAATGDSREAGNSSGAFVELFGNGITVNPGKGRFIKMDLVAEETFQGRETAMTIPVIDHVADTVTEVNSPNALARSAVSGYADGTADVLVGVGKIGDYVTTGEQFEDDPVIINYVPHYDTDSVRIYLKAGQTVDIDVDSAGWTRGYEVLDLPVISVFEASLPSNNFRPNRLLRTSLHTPSSAPGESTAGAFASFTAPADAYYDVMVSSANVWSNTSLEIPFFASAALLDGETFLIDVGGEQTKFQYTTVPGSFSPNKLILIDLADTPEVIAQKTQAVIAAEVASLNPTVEGAFVDLGDVDGITTIVVDFFTSPLFVETRAADYGEYALTIRPNAAASAEIPDRDVVMVDYQFGISDKNRLEDQGQIIISSNFISNSGNYGIVAAAGDRTPTGMPQPGSARLLRNENTGQLIPGAVIANNVVHTSGTGGILFSGDTPTGTEYAAPVPFGRLYNNTLVNSGGGLGIRVEGSASPTLLNNIVSGFNTGISVDASSRNAGTTVGANVFHQNATNSTLPLASSSIVIGNTTALFQDPARNLYIPAFGSLVIDSSVGSLPDRSDFFQTVKQPVGISPSPIIAPAFDAYGQQRVDDTNVQTPGGVGLNPSIDRGAIDRADVERPKAILTKPQDAVGVIVVGGDGDVDESFVRLSQGTVEFFEVQLRDDAGTGPDPATITNESVLLTENGRRMVEGIDYVFGYSANSRSIRLTPLAGLFRSDAVYEITLNNKQRTSLQLGAGDTITDGDQIVITDASGAQSVFEFESGYVFSIPQSNLITVRGTNAVFQDQQTFSIIGPSGQSRTFEINTAGSFSSNNVEVNLKSGGTVKEVRDAIVAALNRIQTGTSITVAEFLELEPTTIGLASNQLQLGTKQGHIVAGTVNGLEFSGVAASVREGESLTYTAGTESVTLQFTSDPMFLSDPSKIVFSAKDTPSDIATKVVAAFGNYPALGLGASQAIDGRVVLGGGVSDTLTFDVAASDTNPSSFTLEGVPGVTGALRMTIPGTATGSSLDGKRFIVTVDGVPVTFQYTTDPTLTSANRLILLGGLATPNQIAALTASEIDATFGADLNPSANGAVVLLGEQLEIPAAGVSRSLASINPVDSGVSVAGTSGGAIPVAFLPTDQFPASSTAATLQAAIRKATLDVNTFSPGGGTLLIEKAASIQSRSGGSALVDFGTVVPAIADLAGNPVLETRVNDETRFTIIMPDVLFDLGDAPVTYGTLFADNGARHTVGGDRTPRLGQFLDTEADGQPTAGANGDDQPLVVNAIESGGIFDIDASAANTITISVNASTPTTGQKLQVIVGGSVTTFELIKATDNAQDGNVPVIITATDTPAEVAAKMVTAINGRIAQTGDSLRVALKAKASPSDPAVDTFEITAVDDEDGVSIGTFNAPGGITLKVFTTPGTDPNAVSPSQVLGFVNPLDPAGSVMAVTATGAGLVDGWIDFDRDGIFQSNEQILTNSPVVNGINMVSFFAPASVAALGAGDTIMRLRISTGGNLGPVGVSVGGEVEDYVVSVLPVALPIPITDSYTATEDIPLVVDGGATSQSSLFDNDIGIGGQILPVRYFVGEQPAHGTVVVTNELTGEFTYTPETDYYGEDTFTYRLSTQQNNSPNAVSLSTFATVTINIAPVNDDPGASNQNFVTSEETTLRIPASALLSGATGHGDPAIPTPPFDESNQNLRVISITGGRVAGDPSSGTTISQSNADTAAITVEGGTLTATFAVDGSLTEVQYTPLANFNSDNLPLSGGGLRLDEFLFTVEDDGVLVTDSGNVNSSAKTVTATASIRVTPQNDAPFLATDSVSIDNPAYVNYFTSRGLTAPVPTEDQSLVIPAAFLLENDSSGPLDAADENQAIRGNDGVIRLINPVALVDPTLGTLTLGANGDLLFTPTADVYGQVLFTYTVIDQGVNEAVDGTRTSAPLTSTVTSTIFLEPVNDVPVAFNRSLTLDEVAEPAGPAVLTFTAADLINGKVGEQPNRGGNFAASLPAPYNETNQALRVVAFASNSNTVDVNSLAGGSGQLTLTTGIGGILTFDFTNGAFVSGTYAPPVDYNERTPFNPNDFFTYTIADDGATVFGGGIADRDLVDERSTTPATVTLTVTETNDPPVFQTIPVVDMLERDDSLSTTIPAFVFNQAAGPATALDEIDVQTLSFTIVDSLSTVPAGLMLQSPRVLADGSLEVFPAPDQFGTATYVVRATDAEPNNPAFNDPRSTDKTFVLNVRPVNDAPRLNASVLGTSGRVVPTGPNPIIDQAYAVGFDGTITYTLREDNTQALGDTSQAFFIPINRPAATSGYSQIGLLDVFTPGPANEVAALPGGSQTLELFDFPETTALGGQLTSVFSGGVLIGVNYVPPANFNNAIGSADTFTYTVRDKSSTGNETYSLAAGSLVPDRLTSINQVRLNLNPVNDRPEFEISRPNIEVPEDGAAVTINNYAFNINAGPPFNAFDEIDPNTGQDVTFTVTALGFASDQAAQFFSQFPSIDSNGRLTFRPAANAFGKFQFEIVATDNGPGNATRGDLISSLAKTMTIEIQPINDPPQIDPTVSPLQFTMLEDGEVEIRVRGDSTNPGLLDVFTVGPANEASNVTPGGNQTLSLGTPIPVTSLNGGTLTQVLGGSGEVVALRYKPRANFTGNDAIIYTVSDDGVTVDFGTGGTVRSNPRIASNTVAINVLPVNDAPIFSGAGDVVSIEDQDTGLGRGVVRVPNWATNVQAGPAGATDELEGAGAIEAQQTEFVITQISGNTSLFSVAPNAIINGSSATLAYTLAPDAAGQAVFTAQLRDNGPSDAAIGDDAVGDTQTFTISVTAVNDPPTFANAGDVTVDEDSGPYNAVWATQISPGPADESSQTVVFNVTVPEASKSLFASLPVISESGVLRFTPALNAVGAVTVVVNATDSGEAISPPVSFQIKIGEVNDPPRPLSDVLDPSDEDTVLTISAAQLLANDGDPDLQTNPNESLTLVMPAESTSVSGATVKFDAATQTITYNPLKASVLQALAPGKSLTDSFSYTVRDAAGVVSAPVVVRVVINGINDAPTLVADNPVLAASGSTVIRPLDNDSDIDGQIDPASVRLELQPVFGSVQIDLNGVMTYTPFASFSGKDTFSYSVADNLGLRSIPAVITIDANPAPIAKSDVAGTFVDEAVVIDVAANDSDENGTLNLASIRIVSAPGRGDAVPLADGKIRYIPATGFVGRDSFTYSIADNEGRFSTPATVSVQVVASRLQNPNDFSDVNADGDVSALDALLIINKLMLAGGNVSSIPVQPGDRGPNYFDVSGDRQISALDALQVINQLMLRGPVPASGSGELAQGESIAAASATATPLALMTSETVAVMAEPDSAFALAPRPDKSVANVADNSPADGVFDSSVDLDAYDWIDSDAVDLIADEREADGWADDAVSALDSAFLDFE</sequence>